<feature type="domain" description="Thioredoxin" evidence="2">
    <location>
        <begin position="32"/>
        <end position="177"/>
    </location>
</feature>
<dbReference type="GO" id="GO:0016209">
    <property type="term" value="F:antioxidant activity"/>
    <property type="evidence" value="ECO:0007669"/>
    <property type="project" value="InterPro"/>
</dbReference>
<dbReference type="Proteomes" id="UP000019276">
    <property type="component" value="Unassembled WGS sequence"/>
</dbReference>
<dbReference type="STRING" id="1328313.DS2_16569"/>
<comment type="caution">
    <text evidence="3">The sequence shown here is derived from an EMBL/GenBank/DDBJ whole genome shotgun (WGS) entry which is preliminary data.</text>
</comment>
<dbReference type="InterPro" id="IPR036249">
    <property type="entry name" value="Thioredoxin-like_sf"/>
</dbReference>
<keyword evidence="4" id="KW-1185">Reference proteome</keyword>
<dbReference type="OrthoDB" id="9796554at2"/>
<dbReference type="AlphaFoldDB" id="W7QKI3"/>
<gene>
    <name evidence="3" type="ORF">DS2_16569</name>
</gene>
<name>W7QKI3_9ALTE</name>
<evidence type="ECO:0000313" key="4">
    <source>
        <dbReference type="Proteomes" id="UP000019276"/>
    </source>
</evidence>
<dbReference type="GO" id="GO:0016491">
    <property type="term" value="F:oxidoreductase activity"/>
    <property type="evidence" value="ECO:0007669"/>
    <property type="project" value="InterPro"/>
</dbReference>
<evidence type="ECO:0000313" key="3">
    <source>
        <dbReference type="EMBL" id="EWH08578.1"/>
    </source>
</evidence>
<dbReference type="CDD" id="cd02966">
    <property type="entry name" value="TlpA_like_family"/>
    <property type="match status" value="1"/>
</dbReference>
<dbReference type="RefSeq" id="WP_051479959.1">
    <property type="nucleotide sequence ID" value="NZ_ARZY01000042.1"/>
</dbReference>
<dbReference type="InterPro" id="IPR000866">
    <property type="entry name" value="AhpC/TSA"/>
</dbReference>
<dbReference type="InterPro" id="IPR013766">
    <property type="entry name" value="Thioredoxin_domain"/>
</dbReference>
<keyword evidence="1" id="KW-0812">Transmembrane</keyword>
<dbReference type="Gene3D" id="3.40.30.10">
    <property type="entry name" value="Glutaredoxin"/>
    <property type="match status" value="1"/>
</dbReference>
<dbReference type="eggNOG" id="COG0526">
    <property type="taxonomic scope" value="Bacteria"/>
</dbReference>
<evidence type="ECO:0000256" key="1">
    <source>
        <dbReference type="SAM" id="Phobius"/>
    </source>
</evidence>
<dbReference type="PROSITE" id="PS51352">
    <property type="entry name" value="THIOREDOXIN_2"/>
    <property type="match status" value="1"/>
</dbReference>
<feature type="transmembrane region" description="Helical" evidence="1">
    <location>
        <begin position="6"/>
        <end position="26"/>
    </location>
</feature>
<accession>W7QKI3</accession>
<keyword evidence="1" id="KW-1133">Transmembrane helix</keyword>
<protein>
    <submittedName>
        <fullName evidence="3">Heme-binding protein</fullName>
    </submittedName>
</protein>
<dbReference type="SUPFAM" id="SSF52833">
    <property type="entry name" value="Thioredoxin-like"/>
    <property type="match status" value="1"/>
</dbReference>
<dbReference type="PANTHER" id="PTHR42852">
    <property type="entry name" value="THIOL:DISULFIDE INTERCHANGE PROTEIN DSBE"/>
    <property type="match status" value="1"/>
</dbReference>
<proteinExistence type="predicted"/>
<reference evidence="3 4" key="1">
    <citation type="journal article" date="2014" name="Genome Announc.">
        <title>Draft Genome Sequence of the Agar-Degrading Bacterium Catenovulum sp. Strain DS-2, Isolated from Intestines of Haliotis diversicolor.</title>
        <authorList>
            <person name="Shan D."/>
            <person name="Li X."/>
            <person name="Gu Z."/>
            <person name="Wei G."/>
            <person name="Gao Z."/>
            <person name="Shao Z."/>
        </authorList>
    </citation>
    <scope>NUCLEOTIDE SEQUENCE [LARGE SCALE GENOMIC DNA]</scope>
    <source>
        <strain evidence="3 4">DS-2</strain>
    </source>
</reference>
<keyword evidence="1" id="KW-0472">Membrane</keyword>
<dbReference type="Pfam" id="PF00578">
    <property type="entry name" value="AhpC-TSA"/>
    <property type="match status" value="1"/>
</dbReference>
<organism evidence="3 4">
    <name type="scientific">Catenovulum agarivorans DS-2</name>
    <dbReference type="NCBI Taxonomy" id="1328313"/>
    <lineage>
        <taxon>Bacteria</taxon>
        <taxon>Pseudomonadati</taxon>
        <taxon>Pseudomonadota</taxon>
        <taxon>Gammaproteobacteria</taxon>
        <taxon>Alteromonadales</taxon>
        <taxon>Alteromonadaceae</taxon>
        <taxon>Catenovulum</taxon>
    </lineage>
</organism>
<dbReference type="PANTHER" id="PTHR42852:SF13">
    <property type="entry name" value="PROTEIN DIPZ"/>
    <property type="match status" value="1"/>
</dbReference>
<sequence>MSLKRMAKWAIELFFMLLIISAFFWFQSRNMLETGHRIERVTVNGQVDKWLNTQMGVTEINLASGDGPSLVYFIAPWCSVCHLSIDNLQSLYADYPGKLNLYVIALSFDNSDEVVSFVEQHSLTFPIYLGDEKLAQSVNVSAFPSYYYLDNQGEVVAKAVGYTTETELKVKHWLHFE</sequence>
<dbReference type="EMBL" id="ARZY01000042">
    <property type="protein sequence ID" value="EWH08578.1"/>
    <property type="molecule type" value="Genomic_DNA"/>
</dbReference>
<evidence type="ECO:0000259" key="2">
    <source>
        <dbReference type="PROSITE" id="PS51352"/>
    </source>
</evidence>
<dbReference type="InterPro" id="IPR050553">
    <property type="entry name" value="Thioredoxin_ResA/DsbE_sf"/>
</dbReference>